<evidence type="ECO:0000313" key="3">
    <source>
        <dbReference type="Proteomes" id="UP000728185"/>
    </source>
</evidence>
<keyword evidence="3" id="KW-1185">Reference proteome</keyword>
<evidence type="ECO:0000313" key="2">
    <source>
        <dbReference type="EMBL" id="KAA0186330.1"/>
    </source>
</evidence>
<dbReference type="OrthoDB" id="10616309at2759"/>
<reference evidence="2" key="1">
    <citation type="submission" date="2019-05" db="EMBL/GenBank/DDBJ databases">
        <title>Annotation for the trematode Fasciolopsis buski.</title>
        <authorList>
            <person name="Choi Y.-J."/>
        </authorList>
    </citation>
    <scope>NUCLEOTIDE SEQUENCE</scope>
    <source>
        <strain evidence="2">HT</strain>
        <tissue evidence="2">Whole worm</tissue>
    </source>
</reference>
<evidence type="ECO:0000256" key="1">
    <source>
        <dbReference type="SAM" id="MobiDB-lite"/>
    </source>
</evidence>
<sequence>MALIQWPLLHSINLGLAHEEARKIVEEEKDGDHWSSGSGCPTKPETSSQDVVTSFPQVFDNSSIPCTASTTSSSNPVSTTAVTNNSRQSTSDSLFSSLFHAQSDLSTQLLPSLKAAGITVYPVQVSANGPTMLVAASPSSIATTIDAKSLLNRAGLVTVPAVIANTNTGTNTLTTVPTSCCSLTCSAVTSTTSAAVITTIPHITNISGGTCVFSGNTLLSPSVSVTASTNSPSRSKPKFKALWESSLDTVSTTAATATTTASVTTVTTSSDTPRTVPALPTDSPGTINVGADPVLDQVNLLVTNPVTTRHLNHSMLTKRQSPILIGSKSIGQTPKRLAASAASAAASASRCSPSSCSLSPSTAYSDTVIEPIIAKVVTNSQSRGDSEQSELVFLTHPNINLSDGLSTGPTGAVQSQNTPGSLFVPNRGATVVLVNHNAKTLNTSTSTMKTPTTTTTTATVAGGIPDPTRNTPPVVPMSVSDSEISTGPVSTGSQNFVMDISKRIMRTDEM</sequence>
<feature type="region of interest" description="Disordered" evidence="1">
    <location>
        <begin position="28"/>
        <end position="48"/>
    </location>
</feature>
<name>A0A8E0VDH5_9TREM</name>
<feature type="compositionally biased region" description="Low complexity" evidence="1">
    <location>
        <begin position="67"/>
        <end position="86"/>
    </location>
</feature>
<feature type="region of interest" description="Disordered" evidence="1">
    <location>
        <begin position="66"/>
        <end position="87"/>
    </location>
</feature>
<proteinExistence type="predicted"/>
<feature type="compositionally biased region" description="Low complexity" evidence="1">
    <location>
        <begin position="443"/>
        <end position="459"/>
    </location>
</feature>
<dbReference type="EMBL" id="LUCM01009829">
    <property type="protein sequence ID" value="KAA0186330.1"/>
    <property type="molecule type" value="Genomic_DNA"/>
</dbReference>
<protein>
    <submittedName>
        <fullName evidence="2">Uncharacterized protein</fullName>
    </submittedName>
</protein>
<feature type="compositionally biased region" description="Polar residues" evidence="1">
    <location>
        <begin position="35"/>
        <end position="48"/>
    </location>
</feature>
<gene>
    <name evidence="2" type="ORF">FBUS_03138</name>
</gene>
<accession>A0A8E0VDH5</accession>
<dbReference type="Proteomes" id="UP000728185">
    <property type="component" value="Unassembled WGS sequence"/>
</dbReference>
<dbReference type="AlphaFoldDB" id="A0A8E0VDH5"/>
<feature type="non-terminal residue" evidence="2">
    <location>
        <position position="510"/>
    </location>
</feature>
<feature type="region of interest" description="Disordered" evidence="1">
    <location>
        <begin position="443"/>
        <end position="493"/>
    </location>
</feature>
<organism evidence="2 3">
    <name type="scientific">Fasciolopsis buskii</name>
    <dbReference type="NCBI Taxonomy" id="27845"/>
    <lineage>
        <taxon>Eukaryota</taxon>
        <taxon>Metazoa</taxon>
        <taxon>Spiralia</taxon>
        <taxon>Lophotrochozoa</taxon>
        <taxon>Platyhelminthes</taxon>
        <taxon>Trematoda</taxon>
        <taxon>Digenea</taxon>
        <taxon>Plagiorchiida</taxon>
        <taxon>Echinostomata</taxon>
        <taxon>Echinostomatoidea</taxon>
        <taxon>Fasciolidae</taxon>
        <taxon>Fasciolopsis</taxon>
    </lineage>
</organism>
<comment type="caution">
    <text evidence="2">The sequence shown here is derived from an EMBL/GenBank/DDBJ whole genome shotgun (WGS) entry which is preliminary data.</text>
</comment>
<feature type="compositionally biased region" description="Polar residues" evidence="1">
    <location>
        <begin position="479"/>
        <end position="493"/>
    </location>
</feature>